<name>A0A383DPV3_9ZZZZ</name>
<dbReference type="AlphaFoldDB" id="A0A383DPV3"/>
<gene>
    <name evidence="1" type="ORF">METZ01_LOCUS499124</name>
</gene>
<dbReference type="InterPro" id="IPR029045">
    <property type="entry name" value="ClpP/crotonase-like_dom_sf"/>
</dbReference>
<feature type="non-terminal residue" evidence="1">
    <location>
        <position position="1"/>
    </location>
</feature>
<sequence>MNKSVTCKVYDEVLLITLDRPKANAIDAITSHALGDAFIDFRDN</sequence>
<proteinExistence type="predicted"/>
<protein>
    <recommendedName>
        <fullName evidence="2">Carnitinyl-CoA dehydratase</fullName>
    </recommendedName>
</protein>
<evidence type="ECO:0000313" key="1">
    <source>
        <dbReference type="EMBL" id="SVE46270.1"/>
    </source>
</evidence>
<accession>A0A383DPV3</accession>
<organism evidence="1">
    <name type="scientific">marine metagenome</name>
    <dbReference type="NCBI Taxonomy" id="408172"/>
    <lineage>
        <taxon>unclassified sequences</taxon>
        <taxon>metagenomes</taxon>
        <taxon>ecological metagenomes</taxon>
    </lineage>
</organism>
<reference evidence="1" key="1">
    <citation type="submission" date="2018-05" db="EMBL/GenBank/DDBJ databases">
        <authorList>
            <person name="Lanie J.A."/>
            <person name="Ng W.-L."/>
            <person name="Kazmierczak K.M."/>
            <person name="Andrzejewski T.M."/>
            <person name="Davidsen T.M."/>
            <person name="Wayne K.J."/>
            <person name="Tettelin H."/>
            <person name="Glass J.I."/>
            <person name="Rusch D."/>
            <person name="Podicherti R."/>
            <person name="Tsui H.-C.T."/>
            <person name="Winkler M.E."/>
        </authorList>
    </citation>
    <scope>NUCLEOTIDE SEQUENCE</scope>
</reference>
<dbReference type="EMBL" id="UINC01218997">
    <property type="protein sequence ID" value="SVE46270.1"/>
    <property type="molecule type" value="Genomic_DNA"/>
</dbReference>
<evidence type="ECO:0008006" key="2">
    <source>
        <dbReference type="Google" id="ProtNLM"/>
    </source>
</evidence>
<dbReference type="SUPFAM" id="SSF52096">
    <property type="entry name" value="ClpP/crotonase"/>
    <property type="match status" value="1"/>
</dbReference>
<feature type="non-terminal residue" evidence="1">
    <location>
        <position position="44"/>
    </location>
</feature>